<dbReference type="AlphaFoldDB" id="A0A0D2LKA9"/>
<accession>A0A0D2LKA9</accession>
<keyword evidence="4" id="KW-1185">Reference proteome</keyword>
<protein>
    <recommendedName>
        <fullName evidence="2">G8 domain-containing protein</fullName>
    </recommendedName>
</protein>
<dbReference type="InterPro" id="IPR052387">
    <property type="entry name" value="Fibrocystin"/>
</dbReference>
<evidence type="ECO:0000256" key="1">
    <source>
        <dbReference type="ARBA" id="ARBA00022729"/>
    </source>
</evidence>
<evidence type="ECO:0000259" key="2">
    <source>
        <dbReference type="PROSITE" id="PS51484"/>
    </source>
</evidence>
<dbReference type="Pfam" id="PF10162">
    <property type="entry name" value="G8"/>
    <property type="match status" value="1"/>
</dbReference>
<dbReference type="InterPro" id="IPR019316">
    <property type="entry name" value="G8_domain"/>
</dbReference>
<dbReference type="SMART" id="SM01225">
    <property type="entry name" value="G8"/>
    <property type="match status" value="1"/>
</dbReference>
<reference evidence="3 4" key="1">
    <citation type="journal article" date="2013" name="BMC Genomics">
        <title>Reconstruction of the lipid metabolism for the microalga Monoraphidium neglectum from its genome sequence reveals characteristics suitable for biofuel production.</title>
        <authorList>
            <person name="Bogen C."/>
            <person name="Al-Dilaimi A."/>
            <person name="Albersmeier A."/>
            <person name="Wichmann J."/>
            <person name="Grundmann M."/>
            <person name="Rupp O."/>
            <person name="Lauersen K.J."/>
            <person name="Blifernez-Klassen O."/>
            <person name="Kalinowski J."/>
            <person name="Goesmann A."/>
            <person name="Mussgnug J.H."/>
            <person name="Kruse O."/>
        </authorList>
    </citation>
    <scope>NUCLEOTIDE SEQUENCE [LARGE SCALE GENOMIC DNA]</scope>
    <source>
        <strain evidence="3 4">SAG 48.87</strain>
    </source>
</reference>
<dbReference type="Proteomes" id="UP000054498">
    <property type="component" value="Unassembled WGS sequence"/>
</dbReference>
<dbReference type="GeneID" id="25728493"/>
<dbReference type="PROSITE" id="PS51484">
    <property type="entry name" value="G8"/>
    <property type="match status" value="1"/>
</dbReference>
<sequence length="506" mass="51128">MGSGQADYRAGTLFWSDPVTWLGTPHAATNGPAPGANVSIPFGWNLVIDASPPPLGLLLIEGNASFSSAADVNLTATYIVVQGTGRLEAGSPEAPHPTRATIKLAGDRQTRGLAISNDLVLGSKVLAVINGGTLSLHGARVSRRWTRLAAPAAAGSASLSISGAALGWAVGQTVVVTSTTFNPDQAETRKITGVTEVPASGTGAENTTRLALDAPLSWDHGARTASYPGSPYHLDMRAEVALLDSNILVVPAEQDPASVAAVGGSRFGPVVLAAGTGTTVRVSQVASRYCGQSGLQRACWQFQGLANATAGSSGGSNASSSAAGGSYLSGVATFRGQDASLRLLAASGSARPPPLESAASVLVEGSVFHESYDVSTVVIAGPNNVLLNNLAMGTSKDMAGKSSFDQQLPATFELLDAAALNNTLRGNVAAGSHRIGFRVAGDACPAATPSASLAAAAATPGAPGRPRRAQVFEGNSAHSSLVSLVLADNLEGAPCTSLKNFSSWAL</sequence>
<proteinExistence type="predicted"/>
<evidence type="ECO:0000313" key="3">
    <source>
        <dbReference type="EMBL" id="KIZ06824.1"/>
    </source>
</evidence>
<evidence type="ECO:0000313" key="4">
    <source>
        <dbReference type="Proteomes" id="UP000054498"/>
    </source>
</evidence>
<name>A0A0D2LKA9_9CHLO</name>
<dbReference type="PANTHER" id="PTHR46769:SF2">
    <property type="entry name" value="FIBROCYSTIN-L ISOFORM 2 PRECURSOR-RELATED"/>
    <property type="match status" value="1"/>
</dbReference>
<dbReference type="STRING" id="145388.A0A0D2LKA9"/>
<gene>
    <name evidence="3" type="ORF">MNEG_1125</name>
</gene>
<keyword evidence="1" id="KW-0732">Signal</keyword>
<dbReference type="OrthoDB" id="530609at2759"/>
<dbReference type="RefSeq" id="XP_013905843.1">
    <property type="nucleotide sequence ID" value="XM_014050389.1"/>
</dbReference>
<dbReference type="KEGG" id="mng:MNEG_1125"/>
<feature type="domain" description="G8" evidence="2">
    <location>
        <begin position="19"/>
        <end position="150"/>
    </location>
</feature>
<dbReference type="PANTHER" id="PTHR46769">
    <property type="entry name" value="POLYCYSTIC KIDNEY AND HEPATIC DISEASE 1 (AUTOSOMAL RECESSIVE)-LIKE 1"/>
    <property type="match status" value="1"/>
</dbReference>
<organism evidence="3 4">
    <name type="scientific">Monoraphidium neglectum</name>
    <dbReference type="NCBI Taxonomy" id="145388"/>
    <lineage>
        <taxon>Eukaryota</taxon>
        <taxon>Viridiplantae</taxon>
        <taxon>Chlorophyta</taxon>
        <taxon>core chlorophytes</taxon>
        <taxon>Chlorophyceae</taxon>
        <taxon>CS clade</taxon>
        <taxon>Sphaeropleales</taxon>
        <taxon>Selenastraceae</taxon>
        <taxon>Monoraphidium</taxon>
    </lineage>
</organism>
<dbReference type="EMBL" id="KK100326">
    <property type="protein sequence ID" value="KIZ06824.1"/>
    <property type="molecule type" value="Genomic_DNA"/>
</dbReference>